<evidence type="ECO:0000313" key="10">
    <source>
        <dbReference type="EMBL" id="MBC6000684.1"/>
    </source>
</evidence>
<keyword evidence="3 9" id="KW-0540">Nuclease</keyword>
<accession>A0ABR7JV00</accession>
<proteinExistence type="inferred from homology"/>
<dbReference type="Proteomes" id="UP000640363">
    <property type="component" value="Unassembled WGS sequence"/>
</dbReference>
<keyword evidence="8 9" id="KW-0051">Antiviral defense</keyword>
<evidence type="ECO:0000256" key="8">
    <source>
        <dbReference type="ARBA" id="ARBA00023118"/>
    </source>
</evidence>
<keyword evidence="6 9" id="KW-0378">Hydrolase</keyword>
<evidence type="ECO:0000256" key="4">
    <source>
        <dbReference type="ARBA" id="ARBA00022723"/>
    </source>
</evidence>
<dbReference type="Pfam" id="PF09827">
    <property type="entry name" value="CRISPR_Cas2"/>
    <property type="match status" value="1"/>
</dbReference>
<comment type="similarity">
    <text evidence="2 9">Belongs to the CRISPR-associated endoribonuclease Cas2 protein family.</text>
</comment>
<evidence type="ECO:0000256" key="1">
    <source>
        <dbReference type="ARBA" id="ARBA00001946"/>
    </source>
</evidence>
<dbReference type="InterPro" id="IPR019199">
    <property type="entry name" value="Virulence_VapD/CRISPR_Cas2"/>
</dbReference>
<comment type="caution">
    <text evidence="10">The sequence shown here is derived from an EMBL/GenBank/DDBJ whole genome shotgun (WGS) entry which is preliminary data.</text>
</comment>
<dbReference type="NCBIfam" id="TIGR01573">
    <property type="entry name" value="cas2"/>
    <property type="match status" value="1"/>
</dbReference>
<keyword evidence="7 9" id="KW-0460">Magnesium</keyword>
<feature type="binding site" evidence="9">
    <location>
        <position position="8"/>
    </location>
    <ligand>
        <name>Mg(2+)</name>
        <dbReference type="ChEBI" id="CHEBI:18420"/>
        <note>catalytic</note>
    </ligand>
</feature>
<dbReference type="HAMAP" id="MF_01471">
    <property type="entry name" value="Cas2"/>
    <property type="match status" value="1"/>
</dbReference>
<organism evidence="10 11">
    <name type="scientific">Veillonella hominis</name>
    <dbReference type="NCBI Taxonomy" id="2764330"/>
    <lineage>
        <taxon>Bacteria</taxon>
        <taxon>Bacillati</taxon>
        <taxon>Bacillota</taxon>
        <taxon>Negativicutes</taxon>
        <taxon>Veillonellales</taxon>
        <taxon>Veillonellaceae</taxon>
        <taxon>Veillonella</taxon>
    </lineage>
</organism>
<evidence type="ECO:0000256" key="5">
    <source>
        <dbReference type="ARBA" id="ARBA00022759"/>
    </source>
</evidence>
<comment type="cofactor">
    <cofactor evidence="1 9">
        <name>Mg(2+)</name>
        <dbReference type="ChEBI" id="CHEBI:18420"/>
    </cofactor>
</comment>
<sequence length="102" mass="12215">MRVLIMFDLPMDDTVAVRHYTQFRKFLIRQGYFMIQYSIYCKIMPNRDGVKSHIEYIKRYLPPDGAVYVLQVTEKQYQGMKLLTGKKQIIEEKLTIDKTIIF</sequence>
<protein>
    <recommendedName>
        <fullName evidence="9">CRISPR-associated endoribonuclease Cas2</fullName>
        <ecNumber evidence="9">3.1.-.-</ecNumber>
    </recommendedName>
</protein>
<dbReference type="EC" id="3.1.-.-" evidence="9"/>
<evidence type="ECO:0000256" key="9">
    <source>
        <dbReference type="HAMAP-Rule" id="MF_01471"/>
    </source>
</evidence>
<evidence type="ECO:0000256" key="2">
    <source>
        <dbReference type="ARBA" id="ARBA00009959"/>
    </source>
</evidence>
<name>A0ABR7JV00_9FIRM</name>
<dbReference type="SUPFAM" id="SSF143430">
    <property type="entry name" value="TTP0101/SSO1404-like"/>
    <property type="match status" value="1"/>
</dbReference>
<evidence type="ECO:0000256" key="6">
    <source>
        <dbReference type="ARBA" id="ARBA00022801"/>
    </source>
</evidence>
<dbReference type="EMBL" id="JACRWI010000001">
    <property type="protein sequence ID" value="MBC6000684.1"/>
    <property type="molecule type" value="Genomic_DNA"/>
</dbReference>
<keyword evidence="11" id="KW-1185">Reference proteome</keyword>
<dbReference type="GO" id="GO:0004519">
    <property type="term" value="F:endonuclease activity"/>
    <property type="evidence" value="ECO:0007669"/>
    <property type="project" value="UniProtKB-KW"/>
</dbReference>
<dbReference type="InterPro" id="IPR021127">
    <property type="entry name" value="CRISPR_associated_Cas2"/>
</dbReference>
<keyword evidence="4 9" id="KW-0479">Metal-binding</keyword>
<evidence type="ECO:0000256" key="3">
    <source>
        <dbReference type="ARBA" id="ARBA00022722"/>
    </source>
</evidence>
<comment type="function">
    <text evidence="9">CRISPR (clustered regularly interspaced short palindromic repeat), is an adaptive immune system that provides protection against mobile genetic elements (viruses, transposable elements and conjugative plasmids). CRISPR clusters contain sequences complementary to antecedent mobile elements and target invading nucleic acids. CRISPR clusters are transcribed and processed into CRISPR RNA (crRNA). Functions as a ssRNA-specific endoribonuclease. Involved in the integration of spacer DNA into the CRISPR cassette.</text>
</comment>
<keyword evidence="5 9" id="KW-0255">Endonuclease</keyword>
<evidence type="ECO:0000313" key="11">
    <source>
        <dbReference type="Proteomes" id="UP000640363"/>
    </source>
</evidence>
<gene>
    <name evidence="9 10" type="primary">cas2</name>
    <name evidence="10" type="ORF">H8892_01775</name>
</gene>
<comment type="subunit">
    <text evidence="9">Homodimer, forms a heterotetramer with a Cas1 homodimer.</text>
</comment>
<reference evidence="10 11" key="1">
    <citation type="submission" date="2020-08" db="EMBL/GenBank/DDBJ databases">
        <authorList>
            <person name="Liu C."/>
            <person name="Sun Q."/>
        </authorList>
    </citation>
    <scope>NUCLEOTIDE SEQUENCE [LARGE SCALE GENOMIC DNA]</scope>
    <source>
        <strain evidence="10 11">NSJ-78</strain>
    </source>
</reference>
<evidence type="ECO:0000256" key="7">
    <source>
        <dbReference type="ARBA" id="ARBA00022842"/>
    </source>
</evidence>